<dbReference type="EMBL" id="LCFK01000040">
    <property type="protein sequence ID" value="KKS92641.1"/>
    <property type="molecule type" value="Genomic_DNA"/>
</dbReference>
<dbReference type="AlphaFoldDB" id="A0A0G1FC07"/>
<dbReference type="Gene3D" id="3.30.870.10">
    <property type="entry name" value="Endonuclease Chain A"/>
    <property type="match status" value="2"/>
</dbReference>
<evidence type="ECO:0000256" key="6">
    <source>
        <dbReference type="ARBA" id="ARBA00023098"/>
    </source>
</evidence>
<feature type="domain" description="PLD phosphodiesterase" evidence="7">
    <location>
        <begin position="99"/>
        <end position="126"/>
    </location>
</feature>
<reference evidence="8 9" key="1">
    <citation type="journal article" date="2015" name="Nature">
        <title>rRNA introns, odd ribosomes, and small enigmatic genomes across a large radiation of phyla.</title>
        <authorList>
            <person name="Brown C.T."/>
            <person name="Hug L.A."/>
            <person name="Thomas B.C."/>
            <person name="Sharon I."/>
            <person name="Castelle C.J."/>
            <person name="Singh A."/>
            <person name="Wilkins M.J."/>
            <person name="Williams K.H."/>
            <person name="Banfield J.F."/>
        </authorList>
    </citation>
    <scope>NUCLEOTIDE SEQUENCE [LARGE SCALE GENOMIC DNA]</scope>
</reference>
<evidence type="ECO:0000313" key="8">
    <source>
        <dbReference type="EMBL" id="KKS92641.1"/>
    </source>
</evidence>
<feature type="domain" description="PLD phosphodiesterase" evidence="7">
    <location>
        <begin position="259"/>
        <end position="286"/>
    </location>
</feature>
<dbReference type="GO" id="GO:0016891">
    <property type="term" value="F:RNA endonuclease activity producing 5'-phosphomonoesters, hydrolytic mechanism"/>
    <property type="evidence" value="ECO:0007669"/>
    <property type="project" value="TreeGrafter"/>
</dbReference>
<dbReference type="GO" id="GO:0016042">
    <property type="term" value="P:lipid catabolic process"/>
    <property type="evidence" value="ECO:0007669"/>
    <property type="project" value="UniProtKB-KW"/>
</dbReference>
<evidence type="ECO:0000256" key="5">
    <source>
        <dbReference type="ARBA" id="ARBA00022963"/>
    </source>
</evidence>
<evidence type="ECO:0000313" key="9">
    <source>
        <dbReference type="Proteomes" id="UP000033980"/>
    </source>
</evidence>
<evidence type="ECO:0000256" key="4">
    <source>
        <dbReference type="ARBA" id="ARBA00022801"/>
    </source>
</evidence>
<sequence>MWNNLFGKWHTVYFTSPKIPFDNIFEGGIEEDLIRLIDNTKKTLDVAVFEFDLENVAQSLIRAHRRGVRVRLVYDNQFSDYLTIKSLVDAGIATVPDNRSAYMHNKFFIFDRKYVWTGSFNISLNSAYRNNENAVVIFDRLLARNYSLEFEEMFVGKFGKTSPDNTDDIFSIRGVRVENYFAPEAEVIGHIINLVRTAKRHIHFLAFSFTDDSLADALIEMMSAGISVSGVFESRGSHRSSSKYSKLLQAGAAVMRDANPRTMHHKVFIIDGRLVIFGSYNFSSNAAQVNDENLLVIFDPFLAGKYETEFQKIFARASKPKAARKPKRS</sequence>
<proteinExistence type="inferred from homology"/>
<evidence type="ECO:0000256" key="2">
    <source>
        <dbReference type="ARBA" id="ARBA00008664"/>
    </source>
</evidence>
<comment type="similarity">
    <text evidence="2">Belongs to the phospholipase D family.</text>
</comment>
<organism evidence="8 9">
    <name type="scientific">Candidatus Collierbacteria bacterium GW2011_GWC2_43_12</name>
    <dbReference type="NCBI Taxonomy" id="1618390"/>
    <lineage>
        <taxon>Bacteria</taxon>
        <taxon>Candidatus Collieribacteriota</taxon>
    </lineage>
</organism>
<protein>
    <recommendedName>
        <fullName evidence="3">phospholipase D</fullName>
        <ecNumber evidence="3">3.1.4.4</ecNumber>
    </recommendedName>
</protein>
<keyword evidence="5" id="KW-0442">Lipid degradation</keyword>
<dbReference type="InterPro" id="IPR025202">
    <property type="entry name" value="PLD-like_dom"/>
</dbReference>
<gene>
    <name evidence="8" type="ORF">UV68_C0040G0003</name>
</gene>
<evidence type="ECO:0000256" key="3">
    <source>
        <dbReference type="ARBA" id="ARBA00012027"/>
    </source>
</evidence>
<accession>A0A0G1FC07</accession>
<dbReference type="Pfam" id="PF13091">
    <property type="entry name" value="PLDc_2"/>
    <property type="match status" value="2"/>
</dbReference>
<comment type="catalytic activity">
    <reaction evidence="1">
        <text>a 1,2-diacyl-sn-glycero-3-phosphocholine + H2O = a 1,2-diacyl-sn-glycero-3-phosphate + choline + H(+)</text>
        <dbReference type="Rhea" id="RHEA:14445"/>
        <dbReference type="ChEBI" id="CHEBI:15354"/>
        <dbReference type="ChEBI" id="CHEBI:15377"/>
        <dbReference type="ChEBI" id="CHEBI:15378"/>
        <dbReference type="ChEBI" id="CHEBI:57643"/>
        <dbReference type="ChEBI" id="CHEBI:58608"/>
        <dbReference type="EC" id="3.1.4.4"/>
    </reaction>
</comment>
<dbReference type="CDD" id="cd09116">
    <property type="entry name" value="PLDc_Nuc_like"/>
    <property type="match status" value="1"/>
</dbReference>
<dbReference type="InterPro" id="IPR001736">
    <property type="entry name" value="PLipase_D/transphosphatidylase"/>
</dbReference>
<dbReference type="GO" id="GO:0004630">
    <property type="term" value="F:phospholipase D activity"/>
    <property type="evidence" value="ECO:0007669"/>
    <property type="project" value="UniProtKB-EC"/>
</dbReference>
<keyword evidence="4" id="KW-0378">Hydrolase</keyword>
<dbReference type="PANTHER" id="PTHR43856:SF1">
    <property type="entry name" value="MITOCHONDRIAL CARDIOLIPIN HYDROLASE"/>
    <property type="match status" value="1"/>
</dbReference>
<dbReference type="GO" id="GO:0006793">
    <property type="term" value="P:phosphorus metabolic process"/>
    <property type="evidence" value="ECO:0007669"/>
    <property type="project" value="UniProtKB-ARBA"/>
</dbReference>
<comment type="caution">
    <text evidence="8">The sequence shown here is derived from an EMBL/GenBank/DDBJ whole genome shotgun (WGS) entry which is preliminary data.</text>
</comment>
<evidence type="ECO:0000256" key="1">
    <source>
        <dbReference type="ARBA" id="ARBA00000798"/>
    </source>
</evidence>
<dbReference type="EC" id="3.1.4.4" evidence="3"/>
<keyword evidence="6" id="KW-0443">Lipid metabolism</keyword>
<dbReference type="PROSITE" id="PS50035">
    <property type="entry name" value="PLD"/>
    <property type="match status" value="2"/>
</dbReference>
<dbReference type="SMART" id="SM00155">
    <property type="entry name" value="PLDc"/>
    <property type="match status" value="2"/>
</dbReference>
<dbReference type="Proteomes" id="UP000033980">
    <property type="component" value="Unassembled WGS sequence"/>
</dbReference>
<dbReference type="SUPFAM" id="SSF56024">
    <property type="entry name" value="Phospholipase D/nuclease"/>
    <property type="match status" value="2"/>
</dbReference>
<name>A0A0G1FC07_9BACT</name>
<dbReference type="InterPro" id="IPR051406">
    <property type="entry name" value="PLD_domain"/>
</dbReference>
<evidence type="ECO:0000259" key="7">
    <source>
        <dbReference type="PROSITE" id="PS50035"/>
    </source>
</evidence>
<dbReference type="PANTHER" id="PTHR43856">
    <property type="entry name" value="CARDIOLIPIN HYDROLASE"/>
    <property type="match status" value="1"/>
</dbReference>